<evidence type="ECO:0000313" key="6">
    <source>
        <dbReference type="Proteomes" id="UP000179807"/>
    </source>
</evidence>
<dbReference type="GO" id="GO:0009267">
    <property type="term" value="P:cellular response to starvation"/>
    <property type="evidence" value="ECO:0007669"/>
    <property type="project" value="TreeGrafter"/>
</dbReference>
<name>A0A1J4KRK5_9EUKA</name>
<dbReference type="InterPro" id="IPR016024">
    <property type="entry name" value="ARM-type_fold"/>
</dbReference>
<dbReference type="InterPro" id="IPR029347">
    <property type="entry name" value="Raptor_N"/>
</dbReference>
<dbReference type="GO" id="GO:0031931">
    <property type="term" value="C:TORC1 complex"/>
    <property type="evidence" value="ECO:0007669"/>
    <property type="project" value="InterPro"/>
</dbReference>
<dbReference type="SUPFAM" id="SSF48371">
    <property type="entry name" value="ARM repeat"/>
    <property type="match status" value="1"/>
</dbReference>
<dbReference type="InterPro" id="IPR036322">
    <property type="entry name" value="WD40_repeat_dom_sf"/>
</dbReference>
<dbReference type="GO" id="GO:0031929">
    <property type="term" value="P:TOR signaling"/>
    <property type="evidence" value="ECO:0007669"/>
    <property type="project" value="InterPro"/>
</dbReference>
<feature type="domain" description="Raptor N-terminal CASPase-like" evidence="4">
    <location>
        <begin position="101"/>
        <end position="253"/>
    </location>
</feature>
<dbReference type="Proteomes" id="UP000179807">
    <property type="component" value="Unassembled WGS sequence"/>
</dbReference>
<organism evidence="5 6">
    <name type="scientific">Tritrichomonas foetus</name>
    <dbReference type="NCBI Taxonomy" id="1144522"/>
    <lineage>
        <taxon>Eukaryota</taxon>
        <taxon>Metamonada</taxon>
        <taxon>Parabasalia</taxon>
        <taxon>Tritrichomonadida</taxon>
        <taxon>Tritrichomonadidae</taxon>
        <taxon>Tritrichomonas</taxon>
    </lineage>
</organism>
<dbReference type="RefSeq" id="XP_068366696.1">
    <property type="nucleotide sequence ID" value="XM_068491211.1"/>
</dbReference>
<dbReference type="GO" id="GO:0010506">
    <property type="term" value="P:regulation of autophagy"/>
    <property type="evidence" value="ECO:0007669"/>
    <property type="project" value="TreeGrafter"/>
</dbReference>
<evidence type="ECO:0000259" key="4">
    <source>
        <dbReference type="SMART" id="SM01302"/>
    </source>
</evidence>
<dbReference type="SUPFAM" id="SSF50978">
    <property type="entry name" value="WD40 repeat-like"/>
    <property type="match status" value="1"/>
</dbReference>
<dbReference type="PANTHER" id="PTHR12848:SF16">
    <property type="entry name" value="REGULATORY-ASSOCIATED PROTEIN OF MTOR"/>
    <property type="match status" value="1"/>
</dbReference>
<evidence type="ECO:0000256" key="1">
    <source>
        <dbReference type="ARBA" id="ARBA00022574"/>
    </source>
</evidence>
<dbReference type="InterPro" id="IPR001680">
    <property type="entry name" value="WD40_rpt"/>
</dbReference>
<dbReference type="PRINTS" id="PR01547">
    <property type="entry name" value="YEAST176DUF"/>
</dbReference>
<feature type="region of interest" description="Disordered" evidence="3">
    <location>
        <begin position="17"/>
        <end position="51"/>
    </location>
</feature>
<dbReference type="InterPro" id="IPR004083">
    <property type="entry name" value="Raptor"/>
</dbReference>
<dbReference type="Gene3D" id="2.130.10.10">
    <property type="entry name" value="YVTN repeat-like/Quinoprotein amine dehydrogenase"/>
    <property type="match status" value="1"/>
</dbReference>
<keyword evidence="6" id="KW-1185">Reference proteome</keyword>
<dbReference type="SMART" id="SM00320">
    <property type="entry name" value="WD40"/>
    <property type="match status" value="3"/>
</dbReference>
<gene>
    <name evidence="5" type="ORF">TRFO_03309</name>
</gene>
<evidence type="ECO:0000313" key="5">
    <source>
        <dbReference type="EMBL" id="OHT13560.1"/>
    </source>
</evidence>
<accession>A0A1J4KRK5</accession>
<protein>
    <recommendedName>
        <fullName evidence="4">Raptor N-terminal CASPase-like domain-containing protein</fullName>
    </recommendedName>
</protein>
<dbReference type="Pfam" id="PF14538">
    <property type="entry name" value="Raptor_N"/>
    <property type="match status" value="1"/>
</dbReference>
<feature type="compositionally biased region" description="Low complexity" evidence="3">
    <location>
        <begin position="27"/>
        <end position="47"/>
    </location>
</feature>
<sequence length="1203" mass="134070">MLGMKKSAHLDLHALAGSNDSEEDYSDSFFDTNDSSENSDTDNSNDFPESKNFSASLEKQAIQFSVRDFPNTKNSKFPPLDDSDFDLSSLNTPLLPQNERQLQPVDCVFLMVASPNHFPQTDSDYLRGKPLIYMWKDLTNVLASAFSQCIQTYFREYYTLIRPRLRFYFQIDPTTEKLNNVNTIRRDIQGGRILFHYIGFGFPKIDESYIYSVDQKNGGLVNYPIRALFENLKAPAWFIFDCSNAAAALSTLEKTAAFKSTSEQSHINSDPYMNRAIDWKDWFCLCATDVNEELPIDPHLPRDFLTSCLLTPVTMAIVCHTIQYYRTTIVSDSFPLDQLKSPLIAEDSPIHSALQQTLSAITDAIAADSLSPEIYRLLFRKDRVTMVIFQRFLLAQYLLRPFQVHPKSMPALPDLSIHPLWQHWRTIVDMTVSSVLTPHPSFATDLFVRAKDSVRGFLERKEENLISPAHLMLLFHVPENAPYRNDAFVLLASYAATSTAARNLLTRTALFNSVFAALVSNENFDPKVFHALCYLTISLLQSSPRFVNDIRREFDVSSFPQRLFDENLPMYTRTLVAAIIAAVLPHSEGIRSVAVSPSFLVSMQKLLATSDAPLSLWSLIIQRRMFDSFGSELKNFFAISMHIQVASFALHSSPEVRAASLATIPCFLQQNSDTSNAQLFGLTMFCAFDASFLVRFNFVLFLSRFLTIYQDKIAGKSPIGTLSHQCFRSLAALWIGDEKPFEGLISDFSLISSVVDAICRAPDFLSKFVQIGLLLVDQLADDPHPSVKAAAQELRNFVQMQSGFKQRIQITTNLSAPSRIDHELNQQASSFPTHNVPLFDDFESSEERPALCESGGDAMYKVCVRQVVAAGCSLDSCTECDDKPVISALPVPPVSQMPSTKLVLKSKTKFELGKPTVCAYHDSSLSLAVGTITGNVVYQSENLQNTFTHSFGERVTSLCVADWDTELVLVGTEDGCAYVWEPQRNTPRLCFRADSPARCGPMPLVIAPQFPNKLLAARGNCGTVRMWDIRTQRIAGEWDAGANQAVTALAVHPSDPNVCVAGFLNGLLVTIDVRCSMSSGPTNVDAPRANEKILRIVGNTMKPHSFWAGTSKGSCMRWETLNNLQIVKEGQPLADFDVHKTSPLAALSLQNAPPVITDFEMKVIHTLKYVEHGSACAFHPALPVVVFAGPSGEVVQYELTTNK</sequence>
<dbReference type="GO" id="GO:0005737">
    <property type="term" value="C:cytoplasm"/>
    <property type="evidence" value="ECO:0007669"/>
    <property type="project" value="TreeGrafter"/>
</dbReference>
<dbReference type="AlphaFoldDB" id="A0A1J4KRK5"/>
<dbReference type="GO" id="GO:0030674">
    <property type="term" value="F:protein-macromolecule adaptor activity"/>
    <property type="evidence" value="ECO:0007669"/>
    <property type="project" value="TreeGrafter"/>
</dbReference>
<dbReference type="OrthoDB" id="10262360at2759"/>
<dbReference type="PANTHER" id="PTHR12848">
    <property type="entry name" value="REGULATORY-ASSOCIATED PROTEIN OF MTOR"/>
    <property type="match status" value="1"/>
</dbReference>
<dbReference type="GO" id="GO:0071230">
    <property type="term" value="P:cellular response to amino acid stimulus"/>
    <property type="evidence" value="ECO:0007669"/>
    <property type="project" value="TreeGrafter"/>
</dbReference>
<proteinExistence type="predicted"/>
<dbReference type="EMBL" id="MLAK01000509">
    <property type="protein sequence ID" value="OHT13560.1"/>
    <property type="molecule type" value="Genomic_DNA"/>
</dbReference>
<dbReference type="VEuPathDB" id="TrichDB:TRFO_03309"/>
<reference evidence="5" key="1">
    <citation type="submission" date="2016-10" db="EMBL/GenBank/DDBJ databases">
        <authorList>
            <person name="Benchimol M."/>
            <person name="Almeida L.G."/>
            <person name="Vasconcelos A.T."/>
            <person name="Perreira-Neves A."/>
            <person name="Rosa I.A."/>
            <person name="Tasca T."/>
            <person name="Bogo M.R."/>
            <person name="de Souza W."/>
        </authorList>
    </citation>
    <scope>NUCLEOTIDE SEQUENCE [LARGE SCALE GENOMIC DNA]</scope>
    <source>
        <strain evidence="5">K</strain>
    </source>
</reference>
<keyword evidence="2" id="KW-0677">Repeat</keyword>
<dbReference type="GeneID" id="94825915"/>
<dbReference type="GO" id="GO:0030307">
    <property type="term" value="P:positive regulation of cell growth"/>
    <property type="evidence" value="ECO:0007669"/>
    <property type="project" value="TreeGrafter"/>
</dbReference>
<evidence type="ECO:0000256" key="2">
    <source>
        <dbReference type="ARBA" id="ARBA00022737"/>
    </source>
</evidence>
<keyword evidence="1" id="KW-0853">WD repeat</keyword>
<comment type="caution">
    <text evidence="5">The sequence shown here is derived from an EMBL/GenBank/DDBJ whole genome shotgun (WGS) entry which is preliminary data.</text>
</comment>
<dbReference type="SMART" id="SM01302">
    <property type="entry name" value="Raptor_N"/>
    <property type="match status" value="1"/>
</dbReference>
<dbReference type="InterPro" id="IPR015943">
    <property type="entry name" value="WD40/YVTN_repeat-like_dom_sf"/>
</dbReference>
<evidence type="ECO:0000256" key="3">
    <source>
        <dbReference type="SAM" id="MobiDB-lite"/>
    </source>
</evidence>